<dbReference type="Proteomes" id="UP001157109">
    <property type="component" value="Unassembled WGS sequence"/>
</dbReference>
<sequence>MAVGTALTLALTLTTCAPSGCGLIDLNAKTVADGSHVRARIKVPVSAPVTPSRAQKDVATGTPASNPNAKPAANTPTVTWEFDWVYNCPGNAVGDGDRMCAGAVQACAGNDPQAGLGPQARIFARPVTNGTPGAWQDRGLSCNPTGAMAQAAAQGATVAAPRPVLTMAMVLDAFHRMPFAKPELVFQPTGNTTLITLPGFYAVQWPQAGFEPGEIDQIDPATMLGFDVRIRPKVVTYRYVFGDGTTIETDSAGGPYPDGDVKHAYTRAGRYASHIEVTYSADFSVAGGEWNEVPGTADIVGPAEDITVKLSRNELIAGTGA</sequence>
<evidence type="ECO:0000313" key="4">
    <source>
        <dbReference type="Proteomes" id="UP001157109"/>
    </source>
</evidence>
<feature type="region of interest" description="Disordered" evidence="1">
    <location>
        <begin position="46"/>
        <end position="74"/>
    </location>
</feature>
<organism evidence="3 4">
    <name type="scientific">Arsenicicoccus piscis</name>
    <dbReference type="NCBI Taxonomy" id="673954"/>
    <lineage>
        <taxon>Bacteria</taxon>
        <taxon>Bacillati</taxon>
        <taxon>Actinomycetota</taxon>
        <taxon>Actinomycetes</taxon>
        <taxon>Micrococcales</taxon>
        <taxon>Intrasporangiaceae</taxon>
        <taxon>Arsenicicoccus</taxon>
    </lineage>
</organism>
<evidence type="ECO:0000256" key="1">
    <source>
        <dbReference type="SAM" id="MobiDB-lite"/>
    </source>
</evidence>
<evidence type="ECO:0000313" key="3">
    <source>
        <dbReference type="EMBL" id="GMA18845.1"/>
    </source>
</evidence>
<reference evidence="4" key="1">
    <citation type="journal article" date="2019" name="Int. J. Syst. Evol. Microbiol.">
        <title>The Global Catalogue of Microorganisms (GCM) 10K type strain sequencing project: providing services to taxonomists for standard genome sequencing and annotation.</title>
        <authorList>
            <consortium name="The Broad Institute Genomics Platform"/>
            <consortium name="The Broad Institute Genome Sequencing Center for Infectious Disease"/>
            <person name="Wu L."/>
            <person name="Ma J."/>
        </authorList>
    </citation>
    <scope>NUCLEOTIDE SEQUENCE [LARGE SCALE GENOMIC DNA]</scope>
    <source>
        <strain evidence="4">NBRC 105830</strain>
    </source>
</reference>
<feature type="domain" description="PKD" evidence="2">
    <location>
        <begin position="232"/>
        <end position="278"/>
    </location>
</feature>
<accession>A0ABQ6HL53</accession>
<keyword evidence="4" id="KW-1185">Reference proteome</keyword>
<dbReference type="PROSITE" id="PS50093">
    <property type="entry name" value="PKD"/>
    <property type="match status" value="1"/>
</dbReference>
<comment type="caution">
    <text evidence="3">The sequence shown here is derived from an EMBL/GenBank/DDBJ whole genome shotgun (WGS) entry which is preliminary data.</text>
</comment>
<feature type="compositionally biased region" description="Low complexity" evidence="1">
    <location>
        <begin position="62"/>
        <end position="74"/>
    </location>
</feature>
<dbReference type="InterPro" id="IPR000601">
    <property type="entry name" value="PKD_dom"/>
</dbReference>
<protein>
    <recommendedName>
        <fullName evidence="2">PKD domain-containing protein</fullName>
    </recommendedName>
</protein>
<proteinExistence type="predicted"/>
<gene>
    <name evidence="3" type="ORF">GCM10025862_08660</name>
</gene>
<dbReference type="EMBL" id="BSUJ01000001">
    <property type="protein sequence ID" value="GMA18845.1"/>
    <property type="molecule type" value="Genomic_DNA"/>
</dbReference>
<name>A0ABQ6HL53_9MICO</name>
<evidence type="ECO:0000259" key="2">
    <source>
        <dbReference type="PROSITE" id="PS50093"/>
    </source>
</evidence>